<dbReference type="Pfam" id="PF07687">
    <property type="entry name" value="M20_dimer"/>
    <property type="match status" value="1"/>
</dbReference>
<keyword evidence="3" id="KW-0862">Zinc</keyword>
<dbReference type="SUPFAM" id="SSF55031">
    <property type="entry name" value="Bacterial exopeptidase dimerisation domain"/>
    <property type="match status" value="1"/>
</dbReference>
<feature type="binding site" evidence="4">
    <location>
        <position position="273"/>
    </location>
    <ligand>
        <name>allantoate</name>
        <dbReference type="ChEBI" id="CHEBI:17536"/>
    </ligand>
</feature>
<dbReference type="Gene3D" id="3.30.70.360">
    <property type="match status" value="1"/>
</dbReference>
<dbReference type="InterPro" id="IPR002933">
    <property type="entry name" value="Peptidase_M20"/>
</dbReference>
<evidence type="ECO:0000313" key="6">
    <source>
        <dbReference type="EMBL" id="KRK87778.1"/>
    </source>
</evidence>
<accession>A0A0R1L6F7</accession>
<feature type="binding site" evidence="4">
    <location>
        <position position="286"/>
    </location>
    <ligand>
        <name>allantoate</name>
        <dbReference type="ChEBI" id="CHEBI:17536"/>
    </ligand>
</feature>
<feature type="binding site" evidence="3">
    <location>
        <position position="80"/>
    </location>
    <ligand>
        <name>Zn(2+)</name>
        <dbReference type="ChEBI" id="CHEBI:29105"/>
        <label>1</label>
    </ligand>
</feature>
<organism evidence="6 7">
    <name type="scientific">Lentilactobacillus sunkii DSM 19904</name>
    <dbReference type="NCBI Taxonomy" id="1423808"/>
    <lineage>
        <taxon>Bacteria</taxon>
        <taxon>Bacillati</taxon>
        <taxon>Bacillota</taxon>
        <taxon>Bacilli</taxon>
        <taxon>Lactobacillales</taxon>
        <taxon>Lactobacillaceae</taxon>
        <taxon>Lentilactobacillus</taxon>
    </lineage>
</organism>
<evidence type="ECO:0000313" key="7">
    <source>
        <dbReference type="Proteomes" id="UP000051581"/>
    </source>
</evidence>
<feature type="binding site" evidence="4">
    <location>
        <position position="213"/>
    </location>
    <ligand>
        <name>allantoate</name>
        <dbReference type="ChEBI" id="CHEBI:17536"/>
    </ligand>
</feature>
<proteinExistence type="inferred from homology"/>
<keyword evidence="3" id="KW-0479">Metal-binding</keyword>
<comment type="caution">
    <text evidence="6">The sequence shown here is derived from an EMBL/GenBank/DDBJ whole genome shotgun (WGS) entry which is preliminary data.</text>
</comment>
<evidence type="ECO:0000256" key="1">
    <source>
        <dbReference type="ARBA" id="ARBA00006153"/>
    </source>
</evidence>
<dbReference type="CDD" id="cd03884">
    <property type="entry name" value="M20_bAS"/>
    <property type="match status" value="1"/>
</dbReference>
<feature type="binding site" evidence="3">
    <location>
        <position position="126"/>
    </location>
    <ligand>
        <name>Zn(2+)</name>
        <dbReference type="ChEBI" id="CHEBI:29105"/>
        <label>2</label>
    </ligand>
</feature>
<dbReference type="EMBL" id="AZEA01000016">
    <property type="protein sequence ID" value="KRK87778.1"/>
    <property type="molecule type" value="Genomic_DNA"/>
</dbReference>
<dbReference type="Gene3D" id="3.40.630.10">
    <property type="entry name" value="Zn peptidases"/>
    <property type="match status" value="1"/>
</dbReference>
<comment type="cofactor">
    <cofactor evidence="3">
        <name>Zn(2+)</name>
        <dbReference type="ChEBI" id="CHEBI:29105"/>
    </cofactor>
    <text evidence="3">Binds 2 Zn(2+) ions per subunit.</text>
</comment>
<dbReference type="AlphaFoldDB" id="A0A0R1L6F7"/>
<evidence type="ECO:0000256" key="4">
    <source>
        <dbReference type="PIRSR" id="PIRSR001235-2"/>
    </source>
</evidence>
<dbReference type="PATRIC" id="fig|1423808.3.peg.844"/>
<dbReference type="Pfam" id="PF01546">
    <property type="entry name" value="Peptidase_M20"/>
    <property type="match status" value="1"/>
</dbReference>
<dbReference type="GO" id="GO:0016813">
    <property type="term" value="F:hydrolase activity, acting on carbon-nitrogen (but not peptide) bonds, in linear amidines"/>
    <property type="evidence" value="ECO:0007669"/>
    <property type="project" value="InterPro"/>
</dbReference>
<comment type="similarity">
    <text evidence="1">Belongs to the peptidase M20 family.</text>
</comment>
<dbReference type="InterPro" id="IPR036264">
    <property type="entry name" value="Bact_exopeptidase_dim_dom"/>
</dbReference>
<name>A0A0R1L6F7_9LACO</name>
<dbReference type="Proteomes" id="UP000051581">
    <property type="component" value="Unassembled WGS sequence"/>
</dbReference>
<keyword evidence="2" id="KW-0378">Hydrolase</keyword>
<sequence>MTTTQLNQLSHRIGTINALSKGEVGQNRLVYSPTWISAQQQVINWGLQLGFDVTVDDFGTTYMDIPGTVHPDQIIAAGSHIDTVAQGGRFDGLYGVLGGLQAIENLLESVGRPKKTLRLISFSEEEGSRFPDTFTGSKHYTGQPINLAMTDPNGVSFEDARRNAVAKLKITGVKSGRPELPSTFTELHIEQGPRLIDHHLQIGLVTSIVGQRRFTVTVKGIANHAGTTPMDERADALEMAVTLISDLSQQAHQLDKGLTFTVGEMHISPNTSNVIPGLVTFSIDTRHNNEAVLDQFEQIINQVVERSQDTNIINSVNRWAKSDVTHLDDQLLAANQKIADRLGFSSTQLASGAGHDSQIMAKVTRTTMIFVPSINGISHAPEENTSQEDLLRGVELLTESLHQQAY</sequence>
<dbReference type="PANTHER" id="PTHR32494:SF5">
    <property type="entry name" value="ALLANTOATE AMIDOHYDROLASE"/>
    <property type="match status" value="1"/>
</dbReference>
<evidence type="ECO:0000256" key="2">
    <source>
        <dbReference type="ARBA" id="ARBA00022801"/>
    </source>
</evidence>
<gene>
    <name evidence="6" type="ORF">FD17_GL000840</name>
</gene>
<dbReference type="SUPFAM" id="SSF53187">
    <property type="entry name" value="Zn-dependent exopeptidases"/>
    <property type="match status" value="1"/>
</dbReference>
<feature type="domain" description="Peptidase M20 dimerisation" evidence="5">
    <location>
        <begin position="210"/>
        <end position="306"/>
    </location>
</feature>
<keyword evidence="7" id="KW-1185">Reference proteome</keyword>
<evidence type="ECO:0000256" key="3">
    <source>
        <dbReference type="PIRSR" id="PIRSR001235-1"/>
    </source>
</evidence>
<dbReference type="InterPro" id="IPR010158">
    <property type="entry name" value="Amidase_Cbmase"/>
</dbReference>
<dbReference type="InterPro" id="IPR011650">
    <property type="entry name" value="Peptidase_M20_dimer"/>
</dbReference>
<reference evidence="6 7" key="1">
    <citation type="journal article" date="2015" name="Genome Announc.">
        <title>Expanding the biotechnology potential of lactobacilli through comparative genomics of 213 strains and associated genera.</title>
        <authorList>
            <person name="Sun Z."/>
            <person name="Harris H.M."/>
            <person name="McCann A."/>
            <person name="Guo C."/>
            <person name="Argimon S."/>
            <person name="Zhang W."/>
            <person name="Yang X."/>
            <person name="Jeffery I.B."/>
            <person name="Cooney J.C."/>
            <person name="Kagawa T.F."/>
            <person name="Liu W."/>
            <person name="Song Y."/>
            <person name="Salvetti E."/>
            <person name="Wrobel A."/>
            <person name="Rasinkangas P."/>
            <person name="Parkhill J."/>
            <person name="Rea M.C."/>
            <person name="O'Sullivan O."/>
            <person name="Ritari J."/>
            <person name="Douillard F.P."/>
            <person name="Paul Ross R."/>
            <person name="Yang R."/>
            <person name="Briner A.E."/>
            <person name="Felis G.E."/>
            <person name="de Vos W.M."/>
            <person name="Barrangou R."/>
            <person name="Klaenhammer T.R."/>
            <person name="Caufield P.W."/>
            <person name="Cui Y."/>
            <person name="Zhang H."/>
            <person name="O'Toole P.W."/>
        </authorList>
    </citation>
    <scope>NUCLEOTIDE SEQUENCE [LARGE SCALE GENOMIC DNA]</scope>
    <source>
        <strain evidence="6 7">DSM 19904</strain>
    </source>
</reference>
<dbReference type="PIRSF" id="PIRSF001235">
    <property type="entry name" value="Amidase_carbamoylase"/>
    <property type="match status" value="1"/>
</dbReference>
<feature type="binding site" evidence="3">
    <location>
        <position position="91"/>
    </location>
    <ligand>
        <name>Zn(2+)</name>
        <dbReference type="ChEBI" id="CHEBI:29105"/>
        <label>2</label>
    </ligand>
</feature>
<dbReference type="GO" id="GO:0046872">
    <property type="term" value="F:metal ion binding"/>
    <property type="evidence" value="ECO:0007669"/>
    <property type="project" value="UniProtKB-KW"/>
</dbReference>
<dbReference type="RefSeq" id="WP_057825914.1">
    <property type="nucleotide sequence ID" value="NZ_AZEA01000016.1"/>
</dbReference>
<dbReference type="OrthoDB" id="9808195at2"/>
<dbReference type="NCBIfam" id="TIGR01879">
    <property type="entry name" value="hydantase"/>
    <property type="match status" value="1"/>
</dbReference>
<feature type="binding site" evidence="3">
    <location>
        <position position="91"/>
    </location>
    <ligand>
        <name>Zn(2+)</name>
        <dbReference type="ChEBI" id="CHEBI:29105"/>
        <label>1</label>
    </ligand>
</feature>
<evidence type="ECO:0000259" key="5">
    <source>
        <dbReference type="Pfam" id="PF07687"/>
    </source>
</evidence>
<dbReference type="PANTHER" id="PTHR32494">
    <property type="entry name" value="ALLANTOATE DEIMINASE-RELATED"/>
    <property type="match status" value="1"/>
</dbReference>
<protein>
    <submittedName>
        <fullName evidence="6">Hydantoinase carbamoylase family amidase</fullName>
    </submittedName>
</protein>
<feature type="binding site" evidence="3">
    <location>
        <position position="188"/>
    </location>
    <ligand>
        <name>Zn(2+)</name>
        <dbReference type="ChEBI" id="CHEBI:29105"/>
        <label>1</label>
    </ligand>
</feature>
<feature type="binding site" evidence="3">
    <location>
        <position position="379"/>
    </location>
    <ligand>
        <name>Zn(2+)</name>
        <dbReference type="ChEBI" id="CHEBI:29105"/>
        <label>2</label>
    </ligand>
</feature>